<gene>
    <name evidence="1" type="ORF">GMARGA_LOCUS19183</name>
</gene>
<proteinExistence type="predicted"/>
<evidence type="ECO:0000313" key="1">
    <source>
        <dbReference type="EMBL" id="CAG8776840.1"/>
    </source>
</evidence>
<feature type="non-terminal residue" evidence="1">
    <location>
        <position position="132"/>
    </location>
</feature>
<evidence type="ECO:0000313" key="2">
    <source>
        <dbReference type="Proteomes" id="UP000789901"/>
    </source>
</evidence>
<sequence>MLNEIRYTHKLSETVRQNLSRKTKYNQGFGYAKKAIDLALQLGQENELNTLLLDWIKEKETEIYDKQLDHEISISNPYQVHTKGAQKKHLKSALDDISNAIANKQCNSKTDKDIGGQGKYVCSNCKSTGHNA</sequence>
<accession>A0ABN7VJ57</accession>
<protein>
    <submittedName>
        <fullName evidence="1">18379_t:CDS:1</fullName>
    </submittedName>
</protein>
<reference evidence="1 2" key="1">
    <citation type="submission" date="2021-06" db="EMBL/GenBank/DDBJ databases">
        <authorList>
            <person name="Kallberg Y."/>
            <person name="Tangrot J."/>
            <person name="Rosling A."/>
        </authorList>
    </citation>
    <scope>NUCLEOTIDE SEQUENCE [LARGE SCALE GENOMIC DNA]</scope>
    <source>
        <strain evidence="1 2">120-4 pot B 10/14</strain>
    </source>
</reference>
<dbReference type="Proteomes" id="UP000789901">
    <property type="component" value="Unassembled WGS sequence"/>
</dbReference>
<name>A0ABN7VJ57_GIGMA</name>
<organism evidence="1 2">
    <name type="scientific">Gigaspora margarita</name>
    <dbReference type="NCBI Taxonomy" id="4874"/>
    <lineage>
        <taxon>Eukaryota</taxon>
        <taxon>Fungi</taxon>
        <taxon>Fungi incertae sedis</taxon>
        <taxon>Mucoromycota</taxon>
        <taxon>Glomeromycotina</taxon>
        <taxon>Glomeromycetes</taxon>
        <taxon>Diversisporales</taxon>
        <taxon>Gigasporaceae</taxon>
        <taxon>Gigaspora</taxon>
    </lineage>
</organism>
<keyword evidence="2" id="KW-1185">Reference proteome</keyword>
<dbReference type="EMBL" id="CAJVQB010015826">
    <property type="protein sequence ID" value="CAG8776840.1"/>
    <property type="molecule type" value="Genomic_DNA"/>
</dbReference>
<comment type="caution">
    <text evidence="1">The sequence shown here is derived from an EMBL/GenBank/DDBJ whole genome shotgun (WGS) entry which is preliminary data.</text>
</comment>